<evidence type="ECO:0000313" key="6">
    <source>
        <dbReference type="Proteomes" id="UP000199614"/>
    </source>
</evidence>
<dbReference type="STRING" id="260086.SAMN05216207_10229"/>
<dbReference type="Pfam" id="PF12833">
    <property type="entry name" value="HTH_18"/>
    <property type="match status" value="1"/>
</dbReference>
<dbReference type="Proteomes" id="UP000199614">
    <property type="component" value="Unassembled WGS sequence"/>
</dbReference>
<evidence type="ECO:0000259" key="4">
    <source>
        <dbReference type="PROSITE" id="PS01124"/>
    </source>
</evidence>
<dbReference type="PANTHER" id="PTHR43130:SF3">
    <property type="entry name" value="HTH-TYPE TRANSCRIPTIONAL REGULATOR RV1931C"/>
    <property type="match status" value="1"/>
</dbReference>
<keyword evidence="3" id="KW-0804">Transcription</keyword>
<dbReference type="Gene3D" id="3.40.50.880">
    <property type="match status" value="1"/>
</dbReference>
<gene>
    <name evidence="5" type="ORF">SAMN05216207_10229</name>
</gene>
<dbReference type="InterPro" id="IPR018060">
    <property type="entry name" value="HTH_AraC"/>
</dbReference>
<dbReference type="SUPFAM" id="SSF46689">
    <property type="entry name" value="Homeodomain-like"/>
    <property type="match status" value="2"/>
</dbReference>
<keyword evidence="2 5" id="KW-0238">DNA-binding</keyword>
<reference evidence="5 6" key="1">
    <citation type="submission" date="2016-10" db="EMBL/GenBank/DDBJ databases">
        <authorList>
            <person name="de Groot N.N."/>
        </authorList>
    </citation>
    <scope>NUCLEOTIDE SEQUENCE [LARGE SCALE GENOMIC DNA]</scope>
    <source>
        <strain evidence="5 6">CGMCC 4.1877</strain>
    </source>
</reference>
<feature type="domain" description="HTH araC/xylS-type" evidence="4">
    <location>
        <begin position="231"/>
        <end position="329"/>
    </location>
</feature>
<proteinExistence type="predicted"/>
<evidence type="ECO:0000313" key="5">
    <source>
        <dbReference type="EMBL" id="SFN81531.1"/>
    </source>
</evidence>
<evidence type="ECO:0000256" key="1">
    <source>
        <dbReference type="ARBA" id="ARBA00023015"/>
    </source>
</evidence>
<evidence type="ECO:0000256" key="3">
    <source>
        <dbReference type="ARBA" id="ARBA00023163"/>
    </source>
</evidence>
<dbReference type="CDD" id="cd03137">
    <property type="entry name" value="GATase1_AraC_1"/>
    <property type="match status" value="1"/>
</dbReference>
<organism evidence="5 6">
    <name type="scientific">Pseudonocardia ammonioxydans</name>
    <dbReference type="NCBI Taxonomy" id="260086"/>
    <lineage>
        <taxon>Bacteria</taxon>
        <taxon>Bacillati</taxon>
        <taxon>Actinomycetota</taxon>
        <taxon>Actinomycetes</taxon>
        <taxon>Pseudonocardiales</taxon>
        <taxon>Pseudonocardiaceae</taxon>
        <taxon>Pseudonocardia</taxon>
    </lineage>
</organism>
<dbReference type="GO" id="GO:0043565">
    <property type="term" value="F:sequence-specific DNA binding"/>
    <property type="evidence" value="ECO:0007669"/>
    <property type="project" value="InterPro"/>
</dbReference>
<dbReference type="SUPFAM" id="SSF52317">
    <property type="entry name" value="Class I glutamine amidotransferase-like"/>
    <property type="match status" value="1"/>
</dbReference>
<dbReference type="PANTHER" id="PTHR43130">
    <property type="entry name" value="ARAC-FAMILY TRANSCRIPTIONAL REGULATOR"/>
    <property type="match status" value="1"/>
</dbReference>
<dbReference type="InterPro" id="IPR002818">
    <property type="entry name" value="DJ-1/PfpI"/>
</dbReference>
<dbReference type="PROSITE" id="PS01124">
    <property type="entry name" value="HTH_ARAC_FAMILY_2"/>
    <property type="match status" value="1"/>
</dbReference>
<keyword evidence="1" id="KW-0805">Transcription regulation</keyword>
<dbReference type="InterPro" id="IPR052158">
    <property type="entry name" value="INH-QAR"/>
</dbReference>
<dbReference type="InterPro" id="IPR009057">
    <property type="entry name" value="Homeodomain-like_sf"/>
</dbReference>
<dbReference type="Gene3D" id="1.10.10.60">
    <property type="entry name" value="Homeodomain-like"/>
    <property type="match status" value="1"/>
</dbReference>
<dbReference type="InterPro" id="IPR029062">
    <property type="entry name" value="Class_I_gatase-like"/>
</dbReference>
<protein>
    <submittedName>
        <fullName evidence="5">Transcriptional regulator GlxA family, contains an amidase domain and an AraC-type DNA-binding HTH domain</fullName>
    </submittedName>
</protein>
<name>A0A1I5C4F0_PSUAM</name>
<accession>A0A1I5C4F0</accession>
<dbReference type="AlphaFoldDB" id="A0A1I5C4F0"/>
<evidence type="ECO:0000256" key="2">
    <source>
        <dbReference type="ARBA" id="ARBA00023125"/>
    </source>
</evidence>
<dbReference type="PROSITE" id="PS00041">
    <property type="entry name" value="HTH_ARAC_FAMILY_1"/>
    <property type="match status" value="1"/>
</dbReference>
<dbReference type="SMART" id="SM00342">
    <property type="entry name" value="HTH_ARAC"/>
    <property type="match status" value="1"/>
</dbReference>
<dbReference type="InterPro" id="IPR018062">
    <property type="entry name" value="HTH_AraC-typ_CS"/>
</dbReference>
<keyword evidence="6" id="KW-1185">Reference proteome</keyword>
<dbReference type="GO" id="GO:0003700">
    <property type="term" value="F:DNA-binding transcription factor activity"/>
    <property type="evidence" value="ECO:0007669"/>
    <property type="project" value="InterPro"/>
</dbReference>
<sequence>MPGRISLDRAFLPSYGRCMLRSVSVLVLDELAVFEFGVLCEVFGVDRSDDGLPVFDWAICGLEAGRPVSTKSGVTVTPEHGLDALPGADLVCVAATALREFPPEALAALREARDRGATILSVCSGVFVLGAAGLLDGRRCTVHWKHADELRHTHPEAVVEEDALYVDDGDLVTGAGTAAGIDACLHLVRRELGGSVANRIARRMVVPPQREGGQRQFIELPVPECTADSLAPVLAWLLENLHDEHTVAALARRAAMSERTFARRFVEETGTTPHRWISAQRVLHARTLLEETDLGMDAVAARAGFGTAALLRHHFRRALGVAPADYRSTFRCNRDAQPA</sequence>
<dbReference type="Pfam" id="PF01965">
    <property type="entry name" value="DJ-1_PfpI"/>
    <property type="match status" value="1"/>
</dbReference>
<dbReference type="EMBL" id="FOUY01000022">
    <property type="protein sequence ID" value="SFN81531.1"/>
    <property type="molecule type" value="Genomic_DNA"/>
</dbReference>